<name>A0A1Y1XIX1_9FUNG</name>
<sequence>MRQEAVYEELEYLDKIRYGLKPNSEIYIKKDKNNNIFNYISDDSRVGTLNDGITTSILKDNTNFITLNELIQSKEKKNGKEVKFVIFKCCVIENVWIVVKLSDNGYTIIDAFSEKSTSNNFNDFDFNYFQNREAETDIYKYINFSFETMENLLQTTSSGFRMQFKDSLFNKLQIEFENRKEEENEILN</sequence>
<organism evidence="2 3">
    <name type="scientific">Anaeromyces robustus</name>
    <dbReference type="NCBI Taxonomy" id="1754192"/>
    <lineage>
        <taxon>Eukaryota</taxon>
        <taxon>Fungi</taxon>
        <taxon>Fungi incertae sedis</taxon>
        <taxon>Chytridiomycota</taxon>
        <taxon>Chytridiomycota incertae sedis</taxon>
        <taxon>Neocallimastigomycetes</taxon>
        <taxon>Neocallimastigales</taxon>
        <taxon>Neocallimastigaceae</taxon>
        <taxon>Anaeromyces</taxon>
    </lineage>
</organism>
<protein>
    <recommendedName>
        <fullName evidence="1">GSKIP domain-containing protein</fullName>
    </recommendedName>
</protein>
<keyword evidence="3" id="KW-1185">Reference proteome</keyword>
<dbReference type="Proteomes" id="UP000193944">
    <property type="component" value="Unassembled WGS sequence"/>
</dbReference>
<comment type="caution">
    <text evidence="2">The sequence shown here is derived from an EMBL/GenBank/DDBJ whole genome shotgun (WGS) entry which is preliminary data.</text>
</comment>
<dbReference type="InterPro" id="IPR007967">
    <property type="entry name" value="GSKIP_dom"/>
</dbReference>
<dbReference type="Gene3D" id="3.30.2280.10">
    <property type="entry name" value="Hypothetical protein (hspc210)"/>
    <property type="match status" value="1"/>
</dbReference>
<dbReference type="InterPro" id="IPR023231">
    <property type="entry name" value="GSKIP_dom_sf"/>
</dbReference>
<dbReference type="Pfam" id="PF05303">
    <property type="entry name" value="GSKIP_dom"/>
    <property type="match status" value="1"/>
</dbReference>
<proteinExistence type="predicted"/>
<accession>A0A1Y1XIX1</accession>
<dbReference type="SUPFAM" id="SSF103107">
    <property type="entry name" value="Hypothetical protein c14orf129, hspc210"/>
    <property type="match status" value="1"/>
</dbReference>
<evidence type="ECO:0000313" key="3">
    <source>
        <dbReference type="Proteomes" id="UP000193944"/>
    </source>
</evidence>
<dbReference type="OrthoDB" id="5804279at2759"/>
<dbReference type="AlphaFoldDB" id="A0A1Y1XIX1"/>
<reference evidence="2 3" key="1">
    <citation type="submission" date="2016-08" db="EMBL/GenBank/DDBJ databases">
        <title>A Parts List for Fungal Cellulosomes Revealed by Comparative Genomics.</title>
        <authorList>
            <consortium name="DOE Joint Genome Institute"/>
            <person name="Haitjema C.H."/>
            <person name="Gilmore S.P."/>
            <person name="Henske J.K."/>
            <person name="Solomon K.V."/>
            <person name="De Groot R."/>
            <person name="Kuo A."/>
            <person name="Mondo S.J."/>
            <person name="Salamov A.A."/>
            <person name="Labutti K."/>
            <person name="Zhao Z."/>
            <person name="Chiniquy J."/>
            <person name="Barry K."/>
            <person name="Brewer H.M."/>
            <person name="Purvine S.O."/>
            <person name="Wright A.T."/>
            <person name="Boxma B."/>
            <person name="Van Alen T."/>
            <person name="Hackstein J.H."/>
            <person name="Baker S.E."/>
            <person name="Grigoriev I.V."/>
            <person name="O'Malley M.A."/>
        </authorList>
    </citation>
    <scope>NUCLEOTIDE SEQUENCE [LARGE SCALE GENOMIC DNA]</scope>
    <source>
        <strain evidence="2 3">S4</strain>
    </source>
</reference>
<reference evidence="2 3" key="2">
    <citation type="submission" date="2016-08" db="EMBL/GenBank/DDBJ databases">
        <title>Pervasive Adenine N6-methylation of Active Genes in Fungi.</title>
        <authorList>
            <consortium name="DOE Joint Genome Institute"/>
            <person name="Mondo S.J."/>
            <person name="Dannebaum R.O."/>
            <person name="Kuo R.C."/>
            <person name="Labutti K."/>
            <person name="Haridas S."/>
            <person name="Kuo A."/>
            <person name="Salamov A."/>
            <person name="Ahrendt S.R."/>
            <person name="Lipzen A."/>
            <person name="Sullivan W."/>
            <person name="Andreopoulos W.B."/>
            <person name="Clum A."/>
            <person name="Lindquist E."/>
            <person name="Daum C."/>
            <person name="Ramamoorthy G.K."/>
            <person name="Gryganskyi A."/>
            <person name="Culley D."/>
            <person name="Magnuson J.K."/>
            <person name="James T.Y."/>
            <person name="O'Malley M.A."/>
            <person name="Stajich J.E."/>
            <person name="Spatafora J.W."/>
            <person name="Visel A."/>
            <person name="Grigoriev I.V."/>
        </authorList>
    </citation>
    <scope>NUCLEOTIDE SEQUENCE [LARGE SCALE GENOMIC DNA]</scope>
    <source>
        <strain evidence="2 3">S4</strain>
    </source>
</reference>
<evidence type="ECO:0000313" key="2">
    <source>
        <dbReference type="EMBL" id="ORX85707.1"/>
    </source>
</evidence>
<gene>
    <name evidence="2" type="ORF">BCR32DRAFT_290492</name>
</gene>
<dbReference type="EMBL" id="MCFG01000031">
    <property type="protein sequence ID" value="ORX85707.1"/>
    <property type="molecule type" value="Genomic_DNA"/>
</dbReference>
<evidence type="ECO:0000259" key="1">
    <source>
        <dbReference type="Pfam" id="PF05303"/>
    </source>
</evidence>
<feature type="domain" description="GSKIP" evidence="1">
    <location>
        <begin position="75"/>
        <end position="173"/>
    </location>
</feature>